<dbReference type="EMBL" id="VTOW01000008">
    <property type="protein sequence ID" value="NKE73514.1"/>
    <property type="molecule type" value="Genomic_DNA"/>
</dbReference>
<evidence type="ECO:0008006" key="3">
    <source>
        <dbReference type="Google" id="ProtNLM"/>
    </source>
</evidence>
<dbReference type="RefSeq" id="WP_168063475.1">
    <property type="nucleotide sequence ID" value="NZ_VTOW01000008.1"/>
</dbReference>
<dbReference type="Proteomes" id="UP000534783">
    <property type="component" value="Unassembled WGS sequence"/>
</dbReference>
<evidence type="ECO:0000313" key="2">
    <source>
        <dbReference type="Proteomes" id="UP000534783"/>
    </source>
</evidence>
<organism evidence="1 2">
    <name type="scientific">Candidatus Manganitrophus noduliformans</name>
    <dbReference type="NCBI Taxonomy" id="2606439"/>
    <lineage>
        <taxon>Bacteria</taxon>
        <taxon>Pseudomonadati</taxon>
        <taxon>Nitrospirota</taxon>
        <taxon>Nitrospiria</taxon>
        <taxon>Candidatus Troglogloeales</taxon>
        <taxon>Candidatus Manganitrophaceae</taxon>
        <taxon>Candidatus Manganitrophus</taxon>
    </lineage>
</organism>
<gene>
    <name evidence="1" type="ORF">MNODULE_22395</name>
</gene>
<keyword evidence="2" id="KW-1185">Reference proteome</keyword>
<reference evidence="1 2" key="1">
    <citation type="journal article" date="2020" name="Nature">
        <title>Bacterial chemolithoautotrophy via manganese oxidation.</title>
        <authorList>
            <person name="Yu H."/>
            <person name="Leadbetter J.R."/>
        </authorList>
    </citation>
    <scope>NUCLEOTIDE SEQUENCE [LARGE SCALE GENOMIC DNA]</scope>
    <source>
        <strain evidence="1 2">Mn-1</strain>
    </source>
</reference>
<name>A0A7X6DUD4_9BACT</name>
<evidence type="ECO:0000313" key="1">
    <source>
        <dbReference type="EMBL" id="NKE73514.1"/>
    </source>
</evidence>
<sequence length="110" mass="12886">MLQQHLHKPVRNEMDHPLNADETLLHYFGQRAYQIVITAIRQTKGGTCGSIGRYYLQALPYLEGIDWMIRYGEIDPRTREQAKVGMSGFIKILEQFDRDHGFEDRIVHLQ</sequence>
<dbReference type="AlphaFoldDB" id="A0A7X6DUD4"/>
<comment type="caution">
    <text evidence="1">The sequence shown here is derived from an EMBL/GenBank/DDBJ whole genome shotgun (WGS) entry which is preliminary data.</text>
</comment>
<protein>
    <recommendedName>
        <fullName evidence="3">Transposase</fullName>
    </recommendedName>
</protein>
<accession>A0A7X6DUD4</accession>
<proteinExistence type="predicted"/>